<organism evidence="1">
    <name type="scientific">Anguilla anguilla</name>
    <name type="common">European freshwater eel</name>
    <name type="synonym">Muraena anguilla</name>
    <dbReference type="NCBI Taxonomy" id="7936"/>
    <lineage>
        <taxon>Eukaryota</taxon>
        <taxon>Metazoa</taxon>
        <taxon>Chordata</taxon>
        <taxon>Craniata</taxon>
        <taxon>Vertebrata</taxon>
        <taxon>Euteleostomi</taxon>
        <taxon>Actinopterygii</taxon>
        <taxon>Neopterygii</taxon>
        <taxon>Teleostei</taxon>
        <taxon>Anguilliformes</taxon>
        <taxon>Anguillidae</taxon>
        <taxon>Anguilla</taxon>
    </lineage>
</organism>
<reference evidence="1" key="1">
    <citation type="submission" date="2014-11" db="EMBL/GenBank/DDBJ databases">
        <authorList>
            <person name="Amaro Gonzalez C."/>
        </authorList>
    </citation>
    <scope>NUCLEOTIDE SEQUENCE</scope>
</reference>
<evidence type="ECO:0000313" key="1">
    <source>
        <dbReference type="EMBL" id="JAH21240.1"/>
    </source>
</evidence>
<reference evidence="1" key="2">
    <citation type="journal article" date="2015" name="Fish Shellfish Immunol.">
        <title>Early steps in the European eel (Anguilla anguilla)-Vibrio vulnificus interaction in the gills: Role of the RtxA13 toxin.</title>
        <authorList>
            <person name="Callol A."/>
            <person name="Pajuelo D."/>
            <person name="Ebbesson L."/>
            <person name="Teles M."/>
            <person name="MacKenzie S."/>
            <person name="Amaro C."/>
        </authorList>
    </citation>
    <scope>NUCLEOTIDE SEQUENCE</scope>
</reference>
<protein>
    <submittedName>
        <fullName evidence="1">Uncharacterized protein</fullName>
    </submittedName>
</protein>
<dbReference type="EMBL" id="GBXM01087337">
    <property type="protein sequence ID" value="JAH21240.1"/>
    <property type="molecule type" value="Transcribed_RNA"/>
</dbReference>
<name>A0A0E9QYD4_ANGAN</name>
<proteinExistence type="predicted"/>
<accession>A0A0E9QYD4</accession>
<sequence length="38" mass="4123">MDLEASYACFITWVSNSSSGGTVCKAVHRSLPLIRPPK</sequence>
<dbReference type="AlphaFoldDB" id="A0A0E9QYD4"/>